<dbReference type="EMBL" id="CP084930">
    <property type="protein sequence ID" value="USI73729.1"/>
    <property type="molecule type" value="Genomic_DNA"/>
</dbReference>
<proteinExistence type="predicted"/>
<sequence>MIAEIVTYSLAAGSDAETALDIYRRTSRDAEQNIDLVRSFPLFDAERGLAGGIFLWRSREAAERAHGESYWESVRALAGAYPEIETFDLLPDDDLVDTDAVADEALYDEE</sequence>
<evidence type="ECO:0008006" key="3">
    <source>
        <dbReference type="Google" id="ProtNLM"/>
    </source>
</evidence>
<accession>A0ABY4XA81</accession>
<gene>
    <name evidence="1" type="ORF">LHA26_04455</name>
</gene>
<dbReference type="InterPro" id="IPR011008">
    <property type="entry name" value="Dimeric_a/b-barrel"/>
</dbReference>
<dbReference type="RefSeq" id="WP_252167535.1">
    <property type="nucleotide sequence ID" value="NZ_CP084930.1"/>
</dbReference>
<name>A0ABY4XA81_9SPHN</name>
<dbReference type="SUPFAM" id="SSF54909">
    <property type="entry name" value="Dimeric alpha+beta barrel"/>
    <property type="match status" value="1"/>
</dbReference>
<reference evidence="1" key="1">
    <citation type="journal article" date="2022" name="Toxins">
        <title>Genomic Analysis of Sphingopyxis sp. USTB-05 for Biodegrading Cyanobacterial Hepatotoxins.</title>
        <authorList>
            <person name="Liu C."/>
            <person name="Xu Q."/>
            <person name="Zhao Z."/>
            <person name="Zhang H."/>
            <person name="Liu X."/>
            <person name="Yin C."/>
            <person name="Liu Y."/>
            <person name="Yan H."/>
        </authorList>
    </citation>
    <scope>NUCLEOTIDE SEQUENCE</scope>
    <source>
        <strain evidence="1">NBD5</strain>
    </source>
</reference>
<dbReference type="Proteomes" id="UP001056937">
    <property type="component" value="Chromosome 1"/>
</dbReference>
<organism evidence="1 2">
    <name type="scientific">Sphingomonas morindae</name>
    <dbReference type="NCBI Taxonomy" id="1541170"/>
    <lineage>
        <taxon>Bacteria</taxon>
        <taxon>Pseudomonadati</taxon>
        <taxon>Pseudomonadota</taxon>
        <taxon>Alphaproteobacteria</taxon>
        <taxon>Sphingomonadales</taxon>
        <taxon>Sphingomonadaceae</taxon>
        <taxon>Sphingomonas</taxon>
    </lineage>
</organism>
<evidence type="ECO:0000313" key="2">
    <source>
        <dbReference type="Proteomes" id="UP001056937"/>
    </source>
</evidence>
<protein>
    <recommendedName>
        <fullName evidence="3">Monooxygenase</fullName>
    </recommendedName>
</protein>
<evidence type="ECO:0000313" key="1">
    <source>
        <dbReference type="EMBL" id="USI73729.1"/>
    </source>
</evidence>
<keyword evidence="2" id="KW-1185">Reference proteome</keyword>